<organism evidence="1 2">
    <name type="scientific">Streptomyces avermitilis</name>
    <dbReference type="NCBI Taxonomy" id="33903"/>
    <lineage>
        <taxon>Bacteria</taxon>
        <taxon>Bacillati</taxon>
        <taxon>Actinomycetota</taxon>
        <taxon>Actinomycetes</taxon>
        <taxon>Kitasatosporales</taxon>
        <taxon>Streptomycetaceae</taxon>
        <taxon>Streptomyces</taxon>
    </lineage>
</organism>
<reference evidence="1 2" key="1">
    <citation type="submission" date="2019-04" db="EMBL/GenBank/DDBJ databases">
        <title>Draft genome sequences of Streptomyces avermitilis ATCC 31267.</title>
        <authorList>
            <person name="Komaki H."/>
            <person name="Tamura T."/>
            <person name="Hosoyama A."/>
        </authorList>
    </citation>
    <scope>NUCLEOTIDE SEQUENCE [LARGE SCALE GENOMIC DNA]</scope>
    <source>
        <strain evidence="1 2">ATCC 31267</strain>
    </source>
</reference>
<sequence length="71" mass="7324">MATVPTPANMPGAKLSATARERTTLSALVVSLADALDSAEEIDLDGVEVLTGLLAAYVALLNVQRDRKASA</sequence>
<dbReference type="AlphaFoldDB" id="A0A4D4MSE4"/>
<evidence type="ECO:0000313" key="2">
    <source>
        <dbReference type="Proteomes" id="UP000299211"/>
    </source>
</evidence>
<protein>
    <submittedName>
        <fullName evidence="1">Uncharacterized protein</fullName>
    </submittedName>
</protein>
<accession>A0A4D4MSE4</accession>
<evidence type="ECO:0000313" key="1">
    <source>
        <dbReference type="EMBL" id="GDY74057.1"/>
    </source>
</evidence>
<proteinExistence type="predicted"/>
<name>A0A4D4MSE4_STRAX</name>
<comment type="caution">
    <text evidence="1">The sequence shown here is derived from an EMBL/GenBank/DDBJ whole genome shotgun (WGS) entry which is preliminary data.</text>
</comment>
<dbReference type="EMBL" id="BJHY01000001">
    <property type="protein sequence ID" value="GDY74057.1"/>
    <property type="molecule type" value="Genomic_DNA"/>
</dbReference>
<gene>
    <name evidence="1" type="ORF">SAV31267_035420</name>
</gene>
<dbReference type="Proteomes" id="UP000299211">
    <property type="component" value="Unassembled WGS sequence"/>
</dbReference>